<feature type="region of interest" description="Disordered" evidence="1">
    <location>
        <begin position="35"/>
        <end position="85"/>
    </location>
</feature>
<keyword evidence="3" id="KW-1185">Reference proteome</keyword>
<evidence type="ECO:0000313" key="2">
    <source>
        <dbReference type="EMBL" id="KXS97275.1"/>
    </source>
</evidence>
<comment type="caution">
    <text evidence="2">The sequence shown here is derived from an EMBL/GenBank/DDBJ whole genome shotgun (WGS) entry which is preliminary data.</text>
</comment>
<dbReference type="AlphaFoldDB" id="A0A139H468"/>
<dbReference type="Proteomes" id="UP000073492">
    <property type="component" value="Unassembled WGS sequence"/>
</dbReference>
<organism evidence="2 3">
    <name type="scientific">Pseudocercospora musae</name>
    <dbReference type="NCBI Taxonomy" id="113226"/>
    <lineage>
        <taxon>Eukaryota</taxon>
        <taxon>Fungi</taxon>
        <taxon>Dikarya</taxon>
        <taxon>Ascomycota</taxon>
        <taxon>Pezizomycotina</taxon>
        <taxon>Dothideomycetes</taxon>
        <taxon>Dothideomycetidae</taxon>
        <taxon>Mycosphaerellales</taxon>
        <taxon>Mycosphaerellaceae</taxon>
        <taxon>Pseudocercospora</taxon>
    </lineage>
</organism>
<protein>
    <submittedName>
        <fullName evidence="2">Uncharacterized protein</fullName>
    </submittedName>
</protein>
<name>A0A139H468_9PEZI</name>
<feature type="compositionally biased region" description="Low complexity" evidence="1">
    <location>
        <begin position="49"/>
        <end position="59"/>
    </location>
</feature>
<gene>
    <name evidence="2" type="ORF">AC579_1605</name>
</gene>
<proteinExistence type="predicted"/>
<sequence length="129" mass="14081">MTITYPLLTRPLPPLRRHGTHTYAHPAASPIQDRHHYAAASRAHPHEPTPIAAPLLPTPHRIATPSAYHRHTRAPTTPPPTDRIWLPVPYLTTLASTSLGARREASISVDHSAARPPPRLPTPDASPQA</sequence>
<evidence type="ECO:0000313" key="3">
    <source>
        <dbReference type="Proteomes" id="UP000073492"/>
    </source>
</evidence>
<feature type="region of interest" description="Disordered" evidence="1">
    <location>
        <begin position="99"/>
        <end position="129"/>
    </location>
</feature>
<accession>A0A139H468</accession>
<dbReference type="OrthoDB" id="5337378at2759"/>
<evidence type="ECO:0000256" key="1">
    <source>
        <dbReference type="SAM" id="MobiDB-lite"/>
    </source>
</evidence>
<dbReference type="EMBL" id="LFZO01000795">
    <property type="protein sequence ID" value="KXS97275.1"/>
    <property type="molecule type" value="Genomic_DNA"/>
</dbReference>
<reference evidence="2 3" key="1">
    <citation type="submission" date="2015-07" db="EMBL/GenBank/DDBJ databases">
        <title>Comparative genomics of the Sigatoka disease complex on banana suggests a link between parallel evolutionary changes in Pseudocercospora fijiensis and Pseudocercospora eumusae and increased virulence on the banana host.</title>
        <authorList>
            <person name="Chang T.-C."/>
            <person name="Salvucci A."/>
            <person name="Crous P.W."/>
            <person name="Stergiopoulos I."/>
        </authorList>
    </citation>
    <scope>NUCLEOTIDE SEQUENCE [LARGE SCALE GENOMIC DNA]</scope>
    <source>
        <strain evidence="2 3">CBS 116634</strain>
    </source>
</reference>